<dbReference type="PROSITE" id="PS50835">
    <property type="entry name" value="IG_LIKE"/>
    <property type="match status" value="1"/>
</dbReference>
<reference evidence="4 5" key="1">
    <citation type="submission" date="2021-05" db="EMBL/GenBank/DDBJ databases">
        <authorList>
            <person name="Zahm M."/>
            <person name="Klopp C."/>
            <person name="Cabau C."/>
            <person name="Kuhl H."/>
            <person name="Suciu R."/>
            <person name="Ciorpac M."/>
            <person name="Holostenco D."/>
            <person name="Gessner J."/>
            <person name="Wuertz S."/>
            <person name="Hohne C."/>
            <person name="Stock M."/>
            <person name="Gislard M."/>
            <person name="Lluch J."/>
            <person name="Milhes M."/>
            <person name="Lampietro C."/>
            <person name="Lopez Roques C."/>
            <person name="Donnadieu C."/>
            <person name="Du K."/>
            <person name="Schartl M."/>
            <person name="Guiguen Y."/>
        </authorList>
    </citation>
    <scope>NUCLEOTIDE SEQUENCE [LARGE SCALE GENOMIC DNA]</scope>
    <source>
        <strain evidence="4">Hh-F2</strain>
        <tissue evidence="4">Blood</tissue>
    </source>
</reference>
<evidence type="ECO:0000313" key="5">
    <source>
        <dbReference type="Proteomes" id="UP001369086"/>
    </source>
</evidence>
<accession>A0ABR0Y2D7</accession>
<evidence type="ECO:0000256" key="2">
    <source>
        <dbReference type="ARBA" id="ARBA00022859"/>
    </source>
</evidence>
<keyword evidence="5" id="KW-1185">Reference proteome</keyword>
<proteinExistence type="predicted"/>
<gene>
    <name evidence="4" type="ORF">HHUSO_G36321</name>
</gene>
<dbReference type="InterPro" id="IPR013783">
    <property type="entry name" value="Ig-like_fold"/>
</dbReference>
<comment type="caution">
    <text evidence="4">The sequence shown here is derived from an EMBL/GenBank/DDBJ whole genome shotgun (WGS) entry which is preliminary data.</text>
</comment>
<organism evidence="4 5">
    <name type="scientific">Huso huso</name>
    <name type="common">Beluga</name>
    <name type="synonym">Acipenser huso</name>
    <dbReference type="NCBI Taxonomy" id="61971"/>
    <lineage>
        <taxon>Eukaryota</taxon>
        <taxon>Metazoa</taxon>
        <taxon>Chordata</taxon>
        <taxon>Craniata</taxon>
        <taxon>Vertebrata</taxon>
        <taxon>Euteleostomi</taxon>
        <taxon>Actinopterygii</taxon>
        <taxon>Chondrostei</taxon>
        <taxon>Acipenseriformes</taxon>
        <taxon>Acipenseridae</taxon>
        <taxon>Huso</taxon>
    </lineage>
</organism>
<keyword evidence="2" id="KW-0391">Immunity</keyword>
<evidence type="ECO:0000313" key="4">
    <source>
        <dbReference type="EMBL" id="KAK6466593.1"/>
    </source>
</evidence>
<dbReference type="InterPro" id="IPR007110">
    <property type="entry name" value="Ig-like_dom"/>
</dbReference>
<evidence type="ECO:0000259" key="3">
    <source>
        <dbReference type="PROSITE" id="PS50835"/>
    </source>
</evidence>
<dbReference type="SMART" id="SM00406">
    <property type="entry name" value="IGv"/>
    <property type="match status" value="1"/>
</dbReference>
<dbReference type="InterPro" id="IPR050413">
    <property type="entry name" value="TCR_beta_variable"/>
</dbReference>
<protein>
    <recommendedName>
        <fullName evidence="3">Ig-like domain-containing protein</fullName>
    </recommendedName>
</protein>
<evidence type="ECO:0000256" key="1">
    <source>
        <dbReference type="ARBA" id="ARBA00022729"/>
    </source>
</evidence>
<dbReference type="SUPFAM" id="SSF48726">
    <property type="entry name" value="Immunoglobulin"/>
    <property type="match status" value="1"/>
</dbReference>
<dbReference type="PANTHER" id="PTHR23268">
    <property type="entry name" value="T-CELL RECEPTOR BETA CHAIN"/>
    <property type="match status" value="1"/>
</dbReference>
<dbReference type="InterPro" id="IPR036179">
    <property type="entry name" value="Ig-like_dom_sf"/>
</dbReference>
<name>A0ABR0Y2D7_HUSHU</name>
<feature type="domain" description="Ig-like" evidence="3">
    <location>
        <begin position="30"/>
        <end position="106"/>
    </location>
</feature>
<sequence length="149" mass="16126">VINSYIGISFLLGVDTLSVHQSPPFLSGLKGTHLKLSCFITGHSNPDIYWYRQSPHTGPQLLFYSSGTDLVDPTSLGQFTASRPNSSHFFLESTGVAVNDSAVYYCAGSPHSDSNTDTLCTKTTPALSPSHFPVSVFPYLNSQHHTSSD</sequence>
<dbReference type="Proteomes" id="UP001369086">
    <property type="component" value="Unassembled WGS sequence"/>
</dbReference>
<feature type="non-terminal residue" evidence="4">
    <location>
        <position position="1"/>
    </location>
</feature>
<keyword evidence="1" id="KW-0732">Signal</keyword>
<dbReference type="EMBL" id="JAHFZB010000056">
    <property type="protein sequence ID" value="KAK6466593.1"/>
    <property type="molecule type" value="Genomic_DNA"/>
</dbReference>
<dbReference type="PANTHER" id="PTHR23268:SF31">
    <property type="entry name" value="T CELL RECEPTOR BETA VARIABLE 30"/>
    <property type="match status" value="1"/>
</dbReference>
<dbReference type="InterPro" id="IPR013106">
    <property type="entry name" value="Ig_V-set"/>
</dbReference>
<dbReference type="Pfam" id="PF07686">
    <property type="entry name" value="V-set"/>
    <property type="match status" value="1"/>
</dbReference>
<dbReference type="Gene3D" id="2.60.40.10">
    <property type="entry name" value="Immunoglobulins"/>
    <property type="match status" value="1"/>
</dbReference>